<dbReference type="Proteomes" id="UP001057452">
    <property type="component" value="Chromosome 7"/>
</dbReference>
<proteinExistence type="predicted"/>
<protein>
    <submittedName>
        <fullName evidence="1">Uncharacterized protein</fullName>
    </submittedName>
</protein>
<sequence length="97" mass="11427">MQVKESFDCQDRDRMDSKADTMGDTVFQNFLRFLWHRNNDLEQPIVEYRMRVHVFGNSPSPAVANYALRKASKDQEGSDFQSKHLVERHFYVDDGLI</sequence>
<reference evidence="1" key="1">
    <citation type="submission" date="2022-05" db="EMBL/GenBank/DDBJ databases">
        <title>Chromosome-level genome of Chaenocephalus aceratus.</title>
        <authorList>
            <person name="Park H."/>
        </authorList>
    </citation>
    <scope>NUCLEOTIDE SEQUENCE</scope>
    <source>
        <strain evidence="1">KU_202001</strain>
    </source>
</reference>
<evidence type="ECO:0000313" key="2">
    <source>
        <dbReference type="Proteomes" id="UP001057452"/>
    </source>
</evidence>
<evidence type="ECO:0000313" key="1">
    <source>
        <dbReference type="EMBL" id="KAI4824172.1"/>
    </source>
</evidence>
<comment type="caution">
    <text evidence="1">The sequence shown here is derived from an EMBL/GenBank/DDBJ whole genome shotgun (WGS) entry which is preliminary data.</text>
</comment>
<gene>
    <name evidence="1" type="ORF">KUCAC02_012708</name>
</gene>
<dbReference type="EMBL" id="CM043791">
    <property type="protein sequence ID" value="KAI4824172.1"/>
    <property type="molecule type" value="Genomic_DNA"/>
</dbReference>
<accession>A0ACB9XCC7</accession>
<keyword evidence="2" id="KW-1185">Reference proteome</keyword>
<organism evidence="1 2">
    <name type="scientific">Chaenocephalus aceratus</name>
    <name type="common">Blackfin icefish</name>
    <name type="synonym">Chaenichthys aceratus</name>
    <dbReference type="NCBI Taxonomy" id="36190"/>
    <lineage>
        <taxon>Eukaryota</taxon>
        <taxon>Metazoa</taxon>
        <taxon>Chordata</taxon>
        <taxon>Craniata</taxon>
        <taxon>Vertebrata</taxon>
        <taxon>Euteleostomi</taxon>
        <taxon>Actinopterygii</taxon>
        <taxon>Neopterygii</taxon>
        <taxon>Teleostei</taxon>
        <taxon>Neoteleostei</taxon>
        <taxon>Acanthomorphata</taxon>
        <taxon>Eupercaria</taxon>
        <taxon>Perciformes</taxon>
        <taxon>Notothenioidei</taxon>
        <taxon>Channichthyidae</taxon>
        <taxon>Chaenocephalus</taxon>
    </lineage>
</organism>
<name>A0ACB9XCC7_CHAAC</name>